<dbReference type="eggNOG" id="ENOG5031EBJ">
    <property type="taxonomic scope" value="Bacteria"/>
</dbReference>
<dbReference type="OrthoDB" id="7433405at2"/>
<evidence type="ECO:0000313" key="2">
    <source>
        <dbReference type="EMBL" id="EZP77810.1"/>
    </source>
</evidence>
<keyword evidence="1" id="KW-0614">Plasmid</keyword>
<accession>A0A031JRI1</accession>
<reference evidence="2 3" key="1">
    <citation type="submission" date="2014-03" db="EMBL/GenBank/DDBJ databases">
        <title>Whole genome sequence of Novosphingobium resinovorum KF1.</title>
        <authorList>
            <person name="Gan H.M."/>
            <person name="Gan H.Y."/>
            <person name="Chew T.H."/>
            <person name="Savka M.A."/>
        </authorList>
    </citation>
    <scope>NUCLEOTIDE SEQUENCE [LARGE SCALE GENOMIC DNA]</scope>
    <source>
        <strain evidence="2 3">KF1</strain>
    </source>
</reference>
<dbReference type="Proteomes" id="UP000024329">
    <property type="component" value="Unassembled WGS sequence"/>
</dbReference>
<dbReference type="PATRIC" id="fig|158500.4.peg.4450"/>
<dbReference type="RefSeq" id="WP_036528671.1">
    <property type="nucleotide sequence ID" value="NZ_CP017078.1"/>
</dbReference>
<dbReference type="EMBL" id="JFYZ01000032">
    <property type="protein sequence ID" value="EZP77810.1"/>
    <property type="molecule type" value="Genomic_DNA"/>
</dbReference>
<sequence>MTITSLSARRRHLTSFEKCYAVACQLRDTTGADQFVVRTDNPLQPFRVSRQQPTERETILALVA</sequence>
<evidence type="ECO:0000313" key="1">
    <source>
        <dbReference type="EMBL" id="AOR81110.1"/>
    </source>
</evidence>
<keyword evidence="4" id="KW-1185">Reference proteome</keyword>
<protein>
    <submittedName>
        <fullName evidence="2">Uncharacterized protein</fullName>
    </submittedName>
</protein>
<dbReference type="Proteomes" id="UP000094626">
    <property type="component" value="Plasmid pSA3"/>
</dbReference>
<gene>
    <name evidence="1" type="ORF">BES08_29965</name>
    <name evidence="2" type="ORF">BV97_04379</name>
</gene>
<proteinExistence type="predicted"/>
<evidence type="ECO:0000313" key="3">
    <source>
        <dbReference type="Proteomes" id="UP000024329"/>
    </source>
</evidence>
<dbReference type="KEGG" id="nre:BES08_29965"/>
<dbReference type="AlphaFoldDB" id="A0A031JRI1"/>
<dbReference type="EMBL" id="CP017078">
    <property type="protein sequence ID" value="AOR81110.1"/>
    <property type="molecule type" value="Genomic_DNA"/>
</dbReference>
<geneLocation type="plasmid" evidence="1 4">
    <name>pSA3</name>
</geneLocation>
<evidence type="ECO:0000313" key="4">
    <source>
        <dbReference type="Proteomes" id="UP000094626"/>
    </source>
</evidence>
<organism evidence="2 3">
    <name type="scientific">Novosphingobium resinovorum</name>
    <dbReference type="NCBI Taxonomy" id="158500"/>
    <lineage>
        <taxon>Bacteria</taxon>
        <taxon>Pseudomonadati</taxon>
        <taxon>Pseudomonadota</taxon>
        <taxon>Alphaproteobacteria</taxon>
        <taxon>Sphingomonadales</taxon>
        <taxon>Sphingomonadaceae</taxon>
        <taxon>Novosphingobium</taxon>
    </lineage>
</organism>
<reference evidence="1" key="2">
    <citation type="submission" date="2016-08" db="EMBL/GenBank/DDBJ databases">
        <authorList>
            <person name="Seilhamer J.J."/>
        </authorList>
    </citation>
    <scope>NUCLEOTIDE SEQUENCE [LARGE SCALE GENOMIC DNA]</scope>
    <source>
        <strain evidence="1">SA1</strain>
        <plasmid evidence="1">pSA3</plasmid>
    </source>
</reference>
<name>A0A031JRI1_9SPHN</name>
<reference evidence="4" key="3">
    <citation type="journal article" date="2017" name="J. Biotechnol.">
        <title>Complete genome sequence of Novosphingobium resinovorum SA1, a versatile xenobiotic-degrading bacterium capable of utilizing sulfanilic acid.</title>
        <authorList>
            <person name="Hegedus B."/>
            <person name="Kos P.B."/>
            <person name="Balint B."/>
            <person name="Maroti G."/>
            <person name="Gan H.M."/>
            <person name="Perei K."/>
            <person name="Rakhely G."/>
        </authorList>
    </citation>
    <scope>NUCLEOTIDE SEQUENCE [LARGE SCALE GENOMIC DNA]</scope>
    <source>
        <strain evidence="4">SA1</strain>
    </source>
</reference>